<organism evidence="1 2">
    <name type="scientific">Rothia aeria</name>
    <dbReference type="NCBI Taxonomy" id="172042"/>
    <lineage>
        <taxon>Bacteria</taxon>
        <taxon>Bacillati</taxon>
        <taxon>Actinomycetota</taxon>
        <taxon>Actinomycetes</taxon>
        <taxon>Micrococcales</taxon>
        <taxon>Micrococcaceae</taxon>
        <taxon>Rothia</taxon>
    </lineage>
</organism>
<accession>A0A7Z9A3P6</accession>
<reference evidence="1 2" key="1">
    <citation type="submission" date="2018-12" db="EMBL/GenBank/DDBJ databases">
        <authorList>
            <consortium name="Pathogen Informatics"/>
        </authorList>
    </citation>
    <scope>NUCLEOTIDE SEQUENCE [LARGE SCALE GENOMIC DNA]</scope>
    <source>
        <strain evidence="1 2">NCTC10207</strain>
    </source>
</reference>
<evidence type="ECO:0000313" key="1">
    <source>
        <dbReference type="EMBL" id="VEI22905.1"/>
    </source>
</evidence>
<sequence>MSEKDNAKDYERIIKLEDDIYDSDILENYDVFILNCIKFAEENIIPLSKYSNELDNILKKCIAFLENKISKAELEKYYCQLGKKIRLSGILDNKEKEIHTFMSIFLDYNFLQNTPPEDQQDSDICYLLCILYEIKNNLELCNKFYNFISKQV</sequence>
<dbReference type="RefSeq" id="WP_126499956.1">
    <property type="nucleotide sequence ID" value="NZ_JAOVAK010000037.1"/>
</dbReference>
<gene>
    <name evidence="1" type="ORF">NCTC10207_00999</name>
</gene>
<dbReference type="Proteomes" id="UP000282386">
    <property type="component" value="Chromosome"/>
</dbReference>
<proteinExistence type="predicted"/>
<dbReference type="EMBL" id="LR134479">
    <property type="protein sequence ID" value="VEI22905.1"/>
    <property type="molecule type" value="Genomic_DNA"/>
</dbReference>
<protein>
    <submittedName>
        <fullName evidence="1">Uncharacterized protein</fullName>
    </submittedName>
</protein>
<name>A0A7Z9A3P6_9MICC</name>
<dbReference type="AlphaFoldDB" id="A0A7Z9A3P6"/>
<evidence type="ECO:0000313" key="2">
    <source>
        <dbReference type="Proteomes" id="UP000282386"/>
    </source>
</evidence>